<accession>A0A7S3L8D0</accession>
<evidence type="ECO:0000256" key="2">
    <source>
        <dbReference type="ARBA" id="ARBA00022803"/>
    </source>
</evidence>
<dbReference type="SMART" id="SM00028">
    <property type="entry name" value="TPR"/>
    <property type="match status" value="2"/>
</dbReference>
<feature type="chain" id="PRO_5030750767" evidence="4">
    <location>
        <begin position="23"/>
        <end position="386"/>
    </location>
</feature>
<dbReference type="PANTHER" id="PTHR45831">
    <property type="entry name" value="LD24721P"/>
    <property type="match status" value="1"/>
</dbReference>
<evidence type="ECO:0000256" key="1">
    <source>
        <dbReference type="ARBA" id="ARBA00022737"/>
    </source>
</evidence>
<dbReference type="InterPro" id="IPR011990">
    <property type="entry name" value="TPR-like_helical_dom_sf"/>
</dbReference>
<protein>
    <submittedName>
        <fullName evidence="5">Uncharacterized protein</fullName>
    </submittedName>
</protein>
<evidence type="ECO:0000256" key="3">
    <source>
        <dbReference type="SAM" id="MobiDB-lite"/>
    </source>
</evidence>
<dbReference type="EMBL" id="HBIM01013852">
    <property type="protein sequence ID" value="CAE0413918.1"/>
    <property type="molecule type" value="Transcribed_RNA"/>
</dbReference>
<reference evidence="5" key="1">
    <citation type="submission" date="2021-01" db="EMBL/GenBank/DDBJ databases">
        <authorList>
            <person name="Corre E."/>
            <person name="Pelletier E."/>
            <person name="Niang G."/>
            <person name="Scheremetjew M."/>
            <person name="Finn R."/>
            <person name="Kale V."/>
            <person name="Holt S."/>
            <person name="Cochrane G."/>
            <person name="Meng A."/>
            <person name="Brown T."/>
            <person name="Cohen L."/>
        </authorList>
    </citation>
    <scope>NUCLEOTIDE SEQUENCE</scope>
    <source>
        <strain evidence="5">CCMP127</strain>
    </source>
</reference>
<gene>
    <name evidence="5" type="ORF">ACOF00016_LOCUS11161</name>
</gene>
<dbReference type="InterPro" id="IPR047150">
    <property type="entry name" value="SGT"/>
</dbReference>
<evidence type="ECO:0000256" key="4">
    <source>
        <dbReference type="SAM" id="SignalP"/>
    </source>
</evidence>
<name>A0A7S3L8D0_9STRA</name>
<feature type="region of interest" description="Disordered" evidence="3">
    <location>
        <begin position="56"/>
        <end position="76"/>
    </location>
</feature>
<dbReference type="PANTHER" id="PTHR45831:SF2">
    <property type="entry name" value="LD24721P"/>
    <property type="match status" value="1"/>
</dbReference>
<dbReference type="AlphaFoldDB" id="A0A7S3L8D0"/>
<keyword evidence="4" id="KW-0732">Signal</keyword>
<dbReference type="GO" id="GO:0060090">
    <property type="term" value="F:molecular adaptor activity"/>
    <property type="evidence" value="ECO:0007669"/>
    <property type="project" value="TreeGrafter"/>
</dbReference>
<dbReference type="GO" id="GO:0016020">
    <property type="term" value="C:membrane"/>
    <property type="evidence" value="ECO:0007669"/>
    <property type="project" value="TreeGrafter"/>
</dbReference>
<feature type="signal peptide" evidence="4">
    <location>
        <begin position="1"/>
        <end position="22"/>
    </location>
</feature>
<organism evidence="5">
    <name type="scientific">Amphora coffeiformis</name>
    <dbReference type="NCBI Taxonomy" id="265554"/>
    <lineage>
        <taxon>Eukaryota</taxon>
        <taxon>Sar</taxon>
        <taxon>Stramenopiles</taxon>
        <taxon>Ochrophyta</taxon>
        <taxon>Bacillariophyta</taxon>
        <taxon>Bacillariophyceae</taxon>
        <taxon>Bacillariophycidae</taxon>
        <taxon>Thalassiophysales</taxon>
        <taxon>Catenulaceae</taxon>
        <taxon>Amphora</taxon>
    </lineage>
</organism>
<keyword evidence="2" id="KW-0802">TPR repeat</keyword>
<sequence length="386" mass="43125">MIKSCTLLLVFALLLCIKGANGFHFSRILRPSTPCLSSRQSQRQRHLAVITTNGNSDQFSSTSLLPSSSGSVSSSSPNAVDWIVYVDYSKMSMEKGAAATLDAFLSLTQSRRVQVKAAFLPKQTKSGGYPWIRCVSIQKSSAIELFGVDSVDKVYRVLTKHMQIEGISRRACRCLQYKYKANGFLEAGKVSLAIEAYQKALQSSKGDKQQEGVILFLRSAAYLQRAEQHRDELKDIVQELINMVPPPPKLVSLLDVAYYVPPLSGAVMRKILQDSEAQDRQFLSTQYRHGLYQYALLQAAQDALKATEVLPHYAAAWVRAADIMGELWKLPEAILYYERAIALDESLRPSLIPVVERLQRQQGLLAEARSYRWSEDTLRLALDVAG</sequence>
<dbReference type="InterPro" id="IPR019734">
    <property type="entry name" value="TPR_rpt"/>
</dbReference>
<keyword evidence="1" id="KW-0677">Repeat</keyword>
<evidence type="ECO:0000313" key="5">
    <source>
        <dbReference type="EMBL" id="CAE0413918.1"/>
    </source>
</evidence>
<dbReference type="SUPFAM" id="SSF48452">
    <property type="entry name" value="TPR-like"/>
    <property type="match status" value="1"/>
</dbReference>
<proteinExistence type="predicted"/>
<dbReference type="GO" id="GO:0072380">
    <property type="term" value="C:TRC complex"/>
    <property type="evidence" value="ECO:0007669"/>
    <property type="project" value="TreeGrafter"/>
</dbReference>
<dbReference type="GO" id="GO:0006620">
    <property type="term" value="P:post-translational protein targeting to endoplasmic reticulum membrane"/>
    <property type="evidence" value="ECO:0007669"/>
    <property type="project" value="TreeGrafter"/>
</dbReference>
<dbReference type="Gene3D" id="1.25.40.10">
    <property type="entry name" value="Tetratricopeptide repeat domain"/>
    <property type="match status" value="1"/>
</dbReference>